<evidence type="ECO:0000256" key="1">
    <source>
        <dbReference type="ARBA" id="ARBA00009600"/>
    </source>
</evidence>
<dbReference type="Gene3D" id="3.40.1740.10">
    <property type="entry name" value="VC0467-like"/>
    <property type="match status" value="1"/>
</dbReference>
<dbReference type="RefSeq" id="WP_168660419.1">
    <property type="nucleotide sequence ID" value="NZ_CP051180.1"/>
</dbReference>
<dbReference type="PANTHER" id="PTHR30327:SF1">
    <property type="entry name" value="UPF0301 PROTEIN YQGE"/>
    <property type="match status" value="1"/>
</dbReference>
<dbReference type="Pfam" id="PF02622">
    <property type="entry name" value="DUF179"/>
    <property type="match status" value="1"/>
</dbReference>
<sequence length="187" mass="20535">MQSLDHHLLIAMPSLEDPYFNRSVTYLCEHNEEGAMGLIINQPVDISLSQLLVTTGLKQEPYSLPPGLSDQVMLGGPVATDRGFVLHSAIAGLEQSHQLADDLMLTSSRDILNLIGSETPPEHYLVALGYAGWTAGQLEQEIADNSWITIPAEPELIFDIPHEQLWQQATARLGIDVWQLSSDVGHS</sequence>
<gene>
    <name evidence="3" type="ORF">HER31_09880</name>
</gene>
<dbReference type="AlphaFoldDB" id="A0A6H1UEA4"/>
<dbReference type="EMBL" id="CP051180">
    <property type="protein sequence ID" value="QIZ77158.1"/>
    <property type="molecule type" value="Genomic_DNA"/>
</dbReference>
<dbReference type="PANTHER" id="PTHR30327">
    <property type="entry name" value="UNCHARACTERIZED PROTEIN YQGE"/>
    <property type="match status" value="1"/>
</dbReference>
<comment type="similarity">
    <text evidence="1 2">Belongs to the UPF0301 (AlgH) family.</text>
</comment>
<evidence type="ECO:0000256" key="2">
    <source>
        <dbReference type="HAMAP-Rule" id="MF_00758"/>
    </source>
</evidence>
<dbReference type="InterPro" id="IPR003774">
    <property type="entry name" value="AlgH-like"/>
</dbReference>
<dbReference type="Proteomes" id="UP000501602">
    <property type="component" value="Chromosome"/>
</dbReference>
<evidence type="ECO:0000313" key="4">
    <source>
        <dbReference type="Proteomes" id="UP000501602"/>
    </source>
</evidence>
<protein>
    <recommendedName>
        <fullName evidence="2">UPF0301 protein HER31_09880</fullName>
    </recommendedName>
</protein>
<evidence type="ECO:0000313" key="3">
    <source>
        <dbReference type="EMBL" id="QIZ77158.1"/>
    </source>
</evidence>
<dbReference type="SUPFAM" id="SSF143456">
    <property type="entry name" value="VC0467-like"/>
    <property type="match status" value="1"/>
</dbReference>
<proteinExistence type="inferred from homology"/>
<dbReference type="HAMAP" id="MF_00758">
    <property type="entry name" value="UPF0301"/>
    <property type="match status" value="1"/>
</dbReference>
<name>A0A6H1UEA4_9GAMM</name>
<keyword evidence="4" id="KW-1185">Reference proteome</keyword>
<dbReference type="GO" id="GO:0005829">
    <property type="term" value="C:cytosol"/>
    <property type="evidence" value="ECO:0007669"/>
    <property type="project" value="TreeGrafter"/>
</dbReference>
<dbReference type="NCBIfam" id="NF001266">
    <property type="entry name" value="PRK00228.1-1"/>
    <property type="match status" value="1"/>
</dbReference>
<reference evidence="3 4" key="1">
    <citation type="submission" date="2020-04" db="EMBL/GenBank/DDBJ databases">
        <title>Ferrimonas sp. S7 isolated from sea water.</title>
        <authorList>
            <person name="Bae S.S."/>
            <person name="Baek K."/>
        </authorList>
    </citation>
    <scope>NUCLEOTIDE SEQUENCE [LARGE SCALE GENOMIC DNA]</scope>
    <source>
        <strain evidence="3 4">S7</strain>
    </source>
</reference>
<accession>A0A6H1UEA4</accession>
<dbReference type="KEGG" id="fes:HER31_09880"/>
<organism evidence="3 4">
    <name type="scientific">Ferrimonas lipolytica</name>
    <dbReference type="NCBI Taxonomy" id="2724191"/>
    <lineage>
        <taxon>Bacteria</taxon>
        <taxon>Pseudomonadati</taxon>
        <taxon>Pseudomonadota</taxon>
        <taxon>Gammaproteobacteria</taxon>
        <taxon>Alteromonadales</taxon>
        <taxon>Ferrimonadaceae</taxon>
        <taxon>Ferrimonas</taxon>
    </lineage>
</organism>